<dbReference type="Proteomes" id="UP000824044">
    <property type="component" value="Unassembled WGS sequence"/>
</dbReference>
<dbReference type="AlphaFoldDB" id="A0A9D2IWR3"/>
<proteinExistence type="predicted"/>
<organism evidence="2 3">
    <name type="scientific">Candidatus Gallimonas intestinigallinarum</name>
    <dbReference type="NCBI Taxonomy" id="2838604"/>
    <lineage>
        <taxon>Bacteria</taxon>
        <taxon>Bacillati</taxon>
        <taxon>Bacillota</taxon>
        <taxon>Clostridia</taxon>
        <taxon>Candidatus Gallimonas</taxon>
    </lineage>
</organism>
<dbReference type="PANTHER" id="PTHR42663:SF6">
    <property type="entry name" value="HYDROLASE C777.06C-RELATED"/>
    <property type="match status" value="1"/>
</dbReference>
<dbReference type="SUPFAM" id="SSF56281">
    <property type="entry name" value="Metallo-hydrolase/oxidoreductase"/>
    <property type="match status" value="1"/>
</dbReference>
<comment type="caution">
    <text evidence="2">The sequence shown here is derived from an EMBL/GenBank/DDBJ whole genome shotgun (WGS) entry which is preliminary data.</text>
</comment>
<feature type="domain" description="Metallo-beta-lactamase" evidence="1">
    <location>
        <begin position="68"/>
        <end position="251"/>
    </location>
</feature>
<evidence type="ECO:0000259" key="1">
    <source>
        <dbReference type="Pfam" id="PF12706"/>
    </source>
</evidence>
<dbReference type="EMBL" id="DXBS01000134">
    <property type="protein sequence ID" value="HIZ25262.1"/>
    <property type="molecule type" value="Genomic_DNA"/>
</dbReference>
<name>A0A9D2IWR3_9FIRM</name>
<dbReference type="InterPro" id="IPR036866">
    <property type="entry name" value="RibonucZ/Hydroxyglut_hydro"/>
</dbReference>
<reference evidence="2" key="1">
    <citation type="journal article" date="2021" name="PeerJ">
        <title>Extensive microbial diversity within the chicken gut microbiome revealed by metagenomics and culture.</title>
        <authorList>
            <person name="Gilroy R."/>
            <person name="Ravi A."/>
            <person name="Getino M."/>
            <person name="Pursley I."/>
            <person name="Horton D.L."/>
            <person name="Alikhan N.F."/>
            <person name="Baker D."/>
            <person name="Gharbi K."/>
            <person name="Hall N."/>
            <person name="Watson M."/>
            <person name="Adriaenssens E.M."/>
            <person name="Foster-Nyarko E."/>
            <person name="Jarju S."/>
            <person name="Secka A."/>
            <person name="Antonio M."/>
            <person name="Oren A."/>
            <person name="Chaudhuri R.R."/>
            <person name="La Ragione R."/>
            <person name="Hildebrand F."/>
            <person name="Pallen M.J."/>
        </authorList>
    </citation>
    <scope>NUCLEOTIDE SEQUENCE</scope>
    <source>
        <strain evidence="2">CHK33-5263</strain>
    </source>
</reference>
<reference evidence="2" key="2">
    <citation type="submission" date="2021-04" db="EMBL/GenBank/DDBJ databases">
        <authorList>
            <person name="Gilroy R."/>
        </authorList>
    </citation>
    <scope>NUCLEOTIDE SEQUENCE</scope>
    <source>
        <strain evidence="2">CHK33-5263</strain>
    </source>
</reference>
<dbReference type="InterPro" id="IPR001279">
    <property type="entry name" value="Metallo-B-lactamas"/>
</dbReference>
<dbReference type="PANTHER" id="PTHR42663">
    <property type="entry name" value="HYDROLASE C777.06C-RELATED-RELATED"/>
    <property type="match status" value="1"/>
</dbReference>
<dbReference type="Pfam" id="PF12706">
    <property type="entry name" value="Lactamase_B_2"/>
    <property type="match status" value="1"/>
</dbReference>
<dbReference type="Gene3D" id="3.60.15.10">
    <property type="entry name" value="Ribonuclease Z/Hydroxyacylglutathione hydrolase-like"/>
    <property type="match status" value="1"/>
</dbReference>
<protein>
    <submittedName>
        <fullName evidence="2">MBL fold metallo-hydrolase</fullName>
    </submittedName>
</protein>
<sequence length="283" mass="31655">MKVQYLGTGAAEGVPAVFCNCEYCRGLRARMAAGTAGREVRSRSQVILDGELSIDFPPDAYSHSLAHGVDLSAVKYLLVTHSHMDHFYAHDFILRGYKYAHEMTEPLLTIFGNAEVCSVFREDTRREMKDSVAPNIGLRTVGAYQELAFEDWRAYTFPAQHSSKEPLLYLIERGGKRVLHLTDTGKLPDESIDFLKALKKRVDLITLDCTFLWDKTEPNARHMGLDEVSCTVGRLERAGVADESTKKVITHFSHNSSPTMEAVARAERAFGFLAAYDGMTLEI</sequence>
<evidence type="ECO:0000313" key="2">
    <source>
        <dbReference type="EMBL" id="HIZ25262.1"/>
    </source>
</evidence>
<accession>A0A9D2IWR3</accession>
<gene>
    <name evidence="2" type="ORF">H9812_07355</name>
</gene>
<evidence type="ECO:0000313" key="3">
    <source>
        <dbReference type="Proteomes" id="UP000824044"/>
    </source>
</evidence>